<protein>
    <recommendedName>
        <fullName evidence="4">Surface layer protein A domain-containing protein</fullName>
    </recommendedName>
</protein>
<dbReference type="GeneID" id="301048279"/>
<name>S4PNR9_9LACO</name>
<keyword evidence="3" id="KW-1185">Reference proteome</keyword>
<dbReference type="Proteomes" id="UP000016361">
    <property type="component" value="Unassembled WGS sequence"/>
</dbReference>
<evidence type="ECO:0000313" key="3">
    <source>
        <dbReference type="Proteomes" id="UP000016361"/>
    </source>
</evidence>
<dbReference type="RefSeq" id="WP_020280503.1">
    <property type="nucleotide sequence ID" value="NZ_AZED01000014.1"/>
</dbReference>
<reference evidence="3" key="1">
    <citation type="journal article" date="2013" name="Genome Announc.">
        <title>Draft Genome Sequence of D-Branched-Chain Amino Acid Producer Lactobacillus otakiensis JCM 15040T, Isolated from a Traditional Japanese Pickle.</title>
        <authorList>
            <person name="Doi K."/>
            <person name="Mori K."/>
            <person name="Mutaguchi Y."/>
            <person name="Tashiro K."/>
            <person name="Fujino Y."/>
            <person name="Ohmori T."/>
            <person name="Kuhara S."/>
            <person name="Ohshima T."/>
        </authorList>
    </citation>
    <scope>NUCLEOTIDE SEQUENCE [LARGE SCALE GENOMIC DNA]</scope>
    <source>
        <strain evidence="3">JCM 15040</strain>
    </source>
</reference>
<feature type="signal peptide" evidence="1">
    <location>
        <begin position="1"/>
        <end position="28"/>
    </location>
</feature>
<evidence type="ECO:0000256" key="1">
    <source>
        <dbReference type="SAM" id="SignalP"/>
    </source>
</evidence>
<evidence type="ECO:0008006" key="4">
    <source>
        <dbReference type="Google" id="ProtNLM"/>
    </source>
</evidence>
<dbReference type="EMBL" id="BASH01000001">
    <property type="protein sequence ID" value="GAD16050.1"/>
    <property type="molecule type" value="Genomic_DNA"/>
</dbReference>
<accession>S4PNR9</accession>
<comment type="caution">
    <text evidence="2">The sequence shown here is derived from an EMBL/GenBank/DDBJ whole genome shotgun (WGS) entry which is preliminary data.</text>
</comment>
<proteinExistence type="predicted"/>
<dbReference type="AlphaFoldDB" id="S4PNR9"/>
<dbReference type="OrthoDB" id="2292913at2"/>
<organism evidence="2 3">
    <name type="scientific">Lentilactobacillus otakiensis DSM 19908 = JCM 15040</name>
    <dbReference type="NCBI Taxonomy" id="1423780"/>
    <lineage>
        <taxon>Bacteria</taxon>
        <taxon>Bacillati</taxon>
        <taxon>Bacillota</taxon>
        <taxon>Bacilli</taxon>
        <taxon>Lactobacillales</taxon>
        <taxon>Lactobacillaceae</taxon>
        <taxon>Lentilactobacillus</taxon>
    </lineage>
</organism>
<keyword evidence="1" id="KW-0732">Signal</keyword>
<sequence length="137" mass="16199">MNRITKYGLLALSSITFATTANTVQSHAAVWHYGTPKILRGTYKVTRHVGGKYAFNYKEGVQMTRRTYTAFGLGDPFSMNRVSYKHYGRYTYLLRGVEYVYSHKWNYVKLRATHYKLKERIITPNYADKHFSRVYYR</sequence>
<feature type="chain" id="PRO_5004522175" description="Surface layer protein A domain-containing protein" evidence="1">
    <location>
        <begin position="29"/>
        <end position="137"/>
    </location>
</feature>
<evidence type="ECO:0000313" key="2">
    <source>
        <dbReference type="EMBL" id="GAD16050.1"/>
    </source>
</evidence>
<gene>
    <name evidence="2" type="ORF">LOT_0588</name>
</gene>